<dbReference type="PANTHER" id="PTHR43128:SF16">
    <property type="entry name" value="L-LACTATE DEHYDROGENASE"/>
    <property type="match status" value="1"/>
</dbReference>
<keyword evidence="5 7" id="KW-0520">NAD</keyword>
<sequence length="318" mass="33399">MDSTSLPAPPSLAPYSIAIIGAGSVGSNIASFLLLRRIAPTLLLIDTDHSLCRAQVLDLTDAAFLSNAHVRTATHAEAGQADIIIVTAGAKQRPGDTRLDLIGRNMKILRSVMDSMKPIKKDAVVLMVANPVDVLTVFAQSLSGLPKGQVLGSGTLLDSVRLRALVAEKAGVADTAVQVDVVGEHGDSQIVAWSSAHVGSTPLSYVLPLTEEEQASLAATARDKAYDIIKAKGFTSFGVAAVVSCVCQAILGDEKVVIPISHWIDELGCCLCVPAVVGREGVVRTVWPGLSDREKEGVEASAKALVEVVENCEKEMQS</sequence>
<evidence type="ECO:0000256" key="6">
    <source>
        <dbReference type="PIRSR" id="PIRSR000102-1"/>
    </source>
</evidence>
<feature type="binding site" evidence="7">
    <location>
        <position position="105"/>
    </location>
    <ligand>
        <name>NAD(+)</name>
        <dbReference type="ChEBI" id="CHEBI:57540"/>
    </ligand>
</feature>
<dbReference type="Pfam" id="PF00056">
    <property type="entry name" value="Ldh_1_N"/>
    <property type="match status" value="1"/>
</dbReference>
<dbReference type="InterPro" id="IPR036291">
    <property type="entry name" value="NAD(P)-bd_dom_sf"/>
</dbReference>
<feature type="binding site" evidence="7">
    <location>
        <position position="46"/>
    </location>
    <ligand>
        <name>NAD(+)</name>
        <dbReference type="ChEBI" id="CHEBI:57540"/>
    </ligand>
</feature>
<dbReference type="InterPro" id="IPR015955">
    <property type="entry name" value="Lactate_DH/Glyco_Ohase_4_C"/>
</dbReference>
<dbReference type="GO" id="GO:0006089">
    <property type="term" value="P:lactate metabolic process"/>
    <property type="evidence" value="ECO:0007669"/>
    <property type="project" value="TreeGrafter"/>
</dbReference>
<gene>
    <name evidence="12" type="ORF">GP486_002032</name>
</gene>
<keyword evidence="13" id="KW-1185">Reference proteome</keyword>
<evidence type="ECO:0000259" key="10">
    <source>
        <dbReference type="Pfam" id="PF00056"/>
    </source>
</evidence>
<proteinExistence type="inferred from homology"/>
<dbReference type="CDD" id="cd00300">
    <property type="entry name" value="LDH_like"/>
    <property type="match status" value="1"/>
</dbReference>
<keyword evidence="9" id="KW-0812">Transmembrane</keyword>
<comment type="similarity">
    <text evidence="2">Belongs to the LDH/MDH superfamily. LDH family.</text>
</comment>
<comment type="caution">
    <text evidence="12">The sequence shown here is derived from an EMBL/GenBank/DDBJ whole genome shotgun (WGS) entry which is preliminary data.</text>
</comment>
<evidence type="ECO:0000256" key="5">
    <source>
        <dbReference type="ARBA" id="ARBA00023027"/>
    </source>
</evidence>
<keyword evidence="4 8" id="KW-0560">Oxidoreductase</keyword>
<keyword evidence="9" id="KW-0472">Membrane</keyword>
<dbReference type="GO" id="GO:0004459">
    <property type="term" value="F:L-lactate dehydrogenase (NAD+) activity"/>
    <property type="evidence" value="ECO:0007669"/>
    <property type="project" value="UniProtKB-EC"/>
</dbReference>
<feature type="active site" description="Proton acceptor" evidence="6">
    <location>
        <position position="185"/>
    </location>
</feature>
<dbReference type="InterPro" id="IPR001557">
    <property type="entry name" value="L-lactate/malate_DH"/>
</dbReference>
<organism evidence="12 13">
    <name type="scientific">Trichoglossum hirsutum</name>
    <dbReference type="NCBI Taxonomy" id="265104"/>
    <lineage>
        <taxon>Eukaryota</taxon>
        <taxon>Fungi</taxon>
        <taxon>Dikarya</taxon>
        <taxon>Ascomycota</taxon>
        <taxon>Pezizomycotina</taxon>
        <taxon>Geoglossomycetes</taxon>
        <taxon>Geoglossales</taxon>
        <taxon>Geoglossaceae</taxon>
        <taxon>Trichoglossum</taxon>
    </lineage>
</organism>
<protein>
    <recommendedName>
        <fullName evidence="3 8">L-lactate dehydrogenase</fullName>
        <ecNumber evidence="3 8">1.1.1.27</ecNumber>
    </recommendedName>
</protein>
<evidence type="ECO:0000256" key="2">
    <source>
        <dbReference type="ARBA" id="ARBA00006054"/>
    </source>
</evidence>
<evidence type="ECO:0000313" key="13">
    <source>
        <dbReference type="Proteomes" id="UP000750711"/>
    </source>
</evidence>
<evidence type="ECO:0000256" key="3">
    <source>
        <dbReference type="ARBA" id="ARBA00012967"/>
    </source>
</evidence>
<reference evidence="12" key="1">
    <citation type="submission" date="2021-03" db="EMBL/GenBank/DDBJ databases">
        <title>Comparative genomics and phylogenomic investigation of the class Geoglossomycetes provide insights into ecological specialization and systematics.</title>
        <authorList>
            <person name="Melie T."/>
            <person name="Pirro S."/>
            <person name="Miller A.N."/>
            <person name="Quandt A."/>
        </authorList>
    </citation>
    <scope>NUCLEOTIDE SEQUENCE</scope>
    <source>
        <strain evidence="12">CAQ_001_2017</strain>
    </source>
</reference>
<dbReference type="InterPro" id="IPR018177">
    <property type="entry name" value="L-lactate_DH_AS"/>
</dbReference>
<dbReference type="PIRSF" id="PIRSF000102">
    <property type="entry name" value="Lac_mal_DH"/>
    <property type="match status" value="1"/>
</dbReference>
<name>A0A9P8LFI7_9PEZI</name>
<evidence type="ECO:0000259" key="11">
    <source>
        <dbReference type="Pfam" id="PF02866"/>
    </source>
</evidence>
<evidence type="ECO:0000256" key="1">
    <source>
        <dbReference type="ARBA" id="ARBA00004843"/>
    </source>
</evidence>
<dbReference type="InterPro" id="IPR001236">
    <property type="entry name" value="Lactate/malate_DH_N"/>
</dbReference>
<keyword evidence="9" id="KW-1133">Transmembrane helix</keyword>
<comment type="pathway">
    <text evidence="1 8">Fermentation; pyruvate fermentation to lactate; (S)-lactate from pyruvate: step 1/1.</text>
</comment>
<dbReference type="Proteomes" id="UP000750711">
    <property type="component" value="Unassembled WGS sequence"/>
</dbReference>
<evidence type="ECO:0000256" key="9">
    <source>
        <dbReference type="SAM" id="Phobius"/>
    </source>
</evidence>
<dbReference type="Gene3D" id="3.90.110.10">
    <property type="entry name" value="Lactate dehydrogenase/glycoside hydrolase, family 4, C-terminal"/>
    <property type="match status" value="1"/>
</dbReference>
<dbReference type="EC" id="1.1.1.27" evidence="3 8"/>
<dbReference type="PROSITE" id="PS00064">
    <property type="entry name" value="L_LDH"/>
    <property type="match status" value="1"/>
</dbReference>
<comment type="catalytic activity">
    <reaction evidence="8">
        <text>(S)-lactate + NAD(+) = pyruvate + NADH + H(+)</text>
        <dbReference type="Rhea" id="RHEA:23444"/>
        <dbReference type="ChEBI" id="CHEBI:15361"/>
        <dbReference type="ChEBI" id="CHEBI:15378"/>
        <dbReference type="ChEBI" id="CHEBI:16651"/>
        <dbReference type="ChEBI" id="CHEBI:57540"/>
        <dbReference type="ChEBI" id="CHEBI:57945"/>
        <dbReference type="EC" id="1.1.1.27"/>
    </reaction>
</comment>
<dbReference type="SUPFAM" id="SSF51735">
    <property type="entry name" value="NAD(P)-binding Rossmann-fold domains"/>
    <property type="match status" value="1"/>
</dbReference>
<evidence type="ECO:0000256" key="8">
    <source>
        <dbReference type="RuleBase" id="RU000496"/>
    </source>
</evidence>
<accession>A0A9P8LFI7</accession>
<feature type="transmembrane region" description="Helical" evidence="9">
    <location>
        <begin position="12"/>
        <end position="35"/>
    </location>
</feature>
<dbReference type="Pfam" id="PF02866">
    <property type="entry name" value="Ldh_1_C"/>
    <property type="match status" value="1"/>
</dbReference>
<feature type="domain" description="Lactate/malate dehydrogenase N-terminal" evidence="10">
    <location>
        <begin position="17"/>
        <end position="152"/>
    </location>
</feature>
<evidence type="ECO:0000256" key="7">
    <source>
        <dbReference type="PIRSR" id="PIRSR000102-3"/>
    </source>
</evidence>
<dbReference type="AlphaFoldDB" id="A0A9P8LFI7"/>
<feature type="binding site" evidence="7">
    <location>
        <begin position="128"/>
        <end position="130"/>
    </location>
    <ligand>
        <name>NAD(+)</name>
        <dbReference type="ChEBI" id="CHEBI:57540"/>
    </ligand>
</feature>
<dbReference type="SUPFAM" id="SSF56327">
    <property type="entry name" value="LDH C-terminal domain-like"/>
    <property type="match status" value="1"/>
</dbReference>
<dbReference type="PANTHER" id="PTHR43128">
    <property type="entry name" value="L-2-HYDROXYCARBOXYLATE DEHYDROGENASE (NAD(P)(+))"/>
    <property type="match status" value="1"/>
</dbReference>
<dbReference type="PRINTS" id="PR00086">
    <property type="entry name" value="LLDHDRGNASE"/>
</dbReference>
<evidence type="ECO:0000313" key="12">
    <source>
        <dbReference type="EMBL" id="KAH0563398.1"/>
    </source>
</evidence>
<evidence type="ECO:0000256" key="4">
    <source>
        <dbReference type="ARBA" id="ARBA00023002"/>
    </source>
</evidence>
<dbReference type="InterPro" id="IPR022383">
    <property type="entry name" value="Lactate/malate_DH_C"/>
</dbReference>
<feature type="binding site" evidence="7">
    <location>
        <begin position="21"/>
        <end position="26"/>
    </location>
    <ligand>
        <name>NAD(+)</name>
        <dbReference type="ChEBI" id="CHEBI:57540"/>
    </ligand>
</feature>
<dbReference type="Gene3D" id="3.40.50.720">
    <property type="entry name" value="NAD(P)-binding Rossmann-like Domain"/>
    <property type="match status" value="1"/>
</dbReference>
<dbReference type="EMBL" id="JAGHQM010000208">
    <property type="protein sequence ID" value="KAH0563398.1"/>
    <property type="molecule type" value="Genomic_DNA"/>
</dbReference>
<feature type="domain" description="Lactate/malate dehydrogenase C-terminal" evidence="11">
    <location>
        <begin position="155"/>
        <end position="314"/>
    </location>
</feature>